<dbReference type="Pfam" id="PF21211">
    <property type="entry name" value="FkbH_N"/>
    <property type="match status" value="1"/>
</dbReference>
<dbReference type="EMBL" id="SJSL01000010">
    <property type="protein sequence ID" value="TCC96879.1"/>
    <property type="molecule type" value="Genomic_DNA"/>
</dbReference>
<keyword evidence="3" id="KW-1185">Reference proteome</keyword>
<dbReference type="GO" id="GO:0016788">
    <property type="term" value="F:hydrolase activity, acting on ester bonds"/>
    <property type="evidence" value="ECO:0007669"/>
    <property type="project" value="UniProtKB-ARBA"/>
</dbReference>
<dbReference type="InterPro" id="IPR010037">
    <property type="entry name" value="FkbH_domain"/>
</dbReference>
<sequence length="576" mass="65956">MSQTFNELKRNLKKDSGNFKKVRLAILADSASQLVVQAIKGYGIAHSINFVVFEADYNQIDRQVFDPGSDLYKFEPEFLLILRSTERLNKRFCTLDRSDKESFANNQLTYLISLCQQISSRIKCKIILNNYIELNDSVFGNLATKVSSSFLYQVRKLNLNLMDHAQENKLLFLLDLNSLIAVAGYRNTFDPKMYYSADMVFNIDFLPNLAKHITDIIFAISGSFKKCVVLDLDNTIWGGVIGDDGVDGIQIGDLGHGKIFSDLQLWVKQLKQRGIIVAICSKNTSSIAKEPFLTHPEMVLRLEDIAVFVANWENKADNIRHIQSVLNIGMDSIVFIDDNPFERELVKKEIPEIMVPDLPEDPADYLLFLKSLNMFEIASFTVDDEQRTLQYQQEAERSVLQQSFANEEEFLSNLEMVSEVKAFDTFTIPRVSQLSQRSNQFNLRTIRYTETELLSMVGDGLYYTYSFTLKDKYGENGLIAFVVLKQVSESTLFIENWAMSCRVLKRGMEFFTLDCIAGDAKRNGYSNILAEYLPTKKNMMVKAHYSSLGFEEIEENSYVLNLATYQLNKPVFITRM</sequence>
<dbReference type="NCBIfam" id="TIGR01686">
    <property type="entry name" value="FkbH"/>
    <property type="match status" value="1"/>
</dbReference>
<dbReference type="Gene3D" id="3.40.50.1000">
    <property type="entry name" value="HAD superfamily/HAD-like"/>
    <property type="match status" value="1"/>
</dbReference>
<feature type="domain" description="BF1531-like N-terminal" evidence="1">
    <location>
        <begin position="23"/>
        <end position="217"/>
    </location>
</feature>
<gene>
    <name evidence="2" type="ORF">EZ437_20780</name>
</gene>
<accession>A0A4R0N9J2</accession>
<evidence type="ECO:0000313" key="3">
    <source>
        <dbReference type="Proteomes" id="UP000293347"/>
    </source>
</evidence>
<dbReference type="NCBIfam" id="TIGR01681">
    <property type="entry name" value="HAD-SF-IIIC"/>
    <property type="match status" value="1"/>
</dbReference>
<reference evidence="2 3" key="1">
    <citation type="submission" date="2019-02" db="EMBL/GenBank/DDBJ databases">
        <title>Pedobacter sp. RP-1-14 sp. nov., isolated from Arctic soil.</title>
        <authorList>
            <person name="Dahal R.H."/>
        </authorList>
    </citation>
    <scope>NUCLEOTIDE SEQUENCE [LARGE SCALE GENOMIC DNA]</scope>
    <source>
        <strain evidence="2 3">RP-1-14</strain>
    </source>
</reference>
<name>A0A4R0N9J2_9SPHI</name>
<dbReference type="Proteomes" id="UP000293347">
    <property type="component" value="Unassembled WGS sequence"/>
</dbReference>
<protein>
    <submittedName>
        <fullName evidence="2">HAD-IIIC family phosphatase</fullName>
    </submittedName>
</protein>
<dbReference type="OrthoDB" id="323926at2"/>
<organism evidence="2 3">
    <name type="scientific">Pedobacter psychroterrae</name>
    <dbReference type="NCBI Taxonomy" id="2530453"/>
    <lineage>
        <taxon>Bacteria</taxon>
        <taxon>Pseudomonadati</taxon>
        <taxon>Bacteroidota</taxon>
        <taxon>Sphingobacteriia</taxon>
        <taxon>Sphingobacteriales</taxon>
        <taxon>Sphingobacteriaceae</taxon>
        <taxon>Pedobacter</taxon>
    </lineage>
</organism>
<dbReference type="InterPro" id="IPR010033">
    <property type="entry name" value="HAD_SF_ppase_IIIC"/>
</dbReference>
<dbReference type="InterPro" id="IPR036514">
    <property type="entry name" value="SGNH_hydro_sf"/>
</dbReference>
<evidence type="ECO:0000259" key="1">
    <source>
        <dbReference type="Pfam" id="PF21211"/>
    </source>
</evidence>
<dbReference type="SUPFAM" id="SSF56784">
    <property type="entry name" value="HAD-like"/>
    <property type="match status" value="1"/>
</dbReference>
<dbReference type="Gene3D" id="3.40.50.1110">
    <property type="entry name" value="SGNH hydrolase"/>
    <property type="match status" value="1"/>
</dbReference>
<dbReference type="AlphaFoldDB" id="A0A4R0N9J2"/>
<dbReference type="InterPro" id="IPR036412">
    <property type="entry name" value="HAD-like_sf"/>
</dbReference>
<comment type="caution">
    <text evidence="2">The sequence shown here is derived from an EMBL/GenBank/DDBJ whole genome shotgun (WGS) entry which is preliminary data.</text>
</comment>
<evidence type="ECO:0000313" key="2">
    <source>
        <dbReference type="EMBL" id="TCC96879.1"/>
    </source>
</evidence>
<dbReference type="InterPro" id="IPR049369">
    <property type="entry name" value="BF1531-like_N"/>
</dbReference>
<dbReference type="InterPro" id="IPR023214">
    <property type="entry name" value="HAD_sf"/>
</dbReference>
<proteinExistence type="predicted"/>